<dbReference type="GO" id="GO:0008270">
    <property type="term" value="F:zinc ion binding"/>
    <property type="evidence" value="ECO:0007669"/>
    <property type="project" value="InterPro"/>
</dbReference>
<evidence type="ECO:0000256" key="1">
    <source>
        <dbReference type="ARBA" id="ARBA00004123"/>
    </source>
</evidence>
<dbReference type="InterPro" id="IPR036864">
    <property type="entry name" value="Zn2-C6_fun-type_DNA-bd_sf"/>
</dbReference>
<dbReference type="InterPro" id="IPR050987">
    <property type="entry name" value="AtrR-like"/>
</dbReference>
<dbReference type="InterPro" id="IPR007219">
    <property type="entry name" value="XnlR_reg_dom"/>
</dbReference>
<dbReference type="OrthoDB" id="1924787at2759"/>
<keyword evidence="4" id="KW-0805">Transcription regulation</keyword>
<dbReference type="AlphaFoldDB" id="R7YQB9"/>
<dbReference type="SMART" id="SM00906">
    <property type="entry name" value="Fungal_trans"/>
    <property type="match status" value="1"/>
</dbReference>
<feature type="coiled-coil region" evidence="8">
    <location>
        <begin position="69"/>
        <end position="103"/>
    </location>
</feature>
<gene>
    <name evidence="11" type="ORF">W97_03320</name>
</gene>
<sequence length="884" mass="97373">MPGILPMKVIKVGNAMNGTTRIAQACDRCRSKKIRCDGVRPSCTQCVNVGFECKTSDKLSRRAFPRGYTESLEERVRCLEAEVRDLKDLLDEKDEKIDMLSRIHSHSPQSLNTPRRPSAVSLVPVPEQREEQVDKDDVFKVQQPPLLLDDEESNACFMGASSGRHMIDSYRLRLQEAGKAYADISSEAFLGAESHASCHSLVTSCRSPPRIVSDQMINIFFQEWAPLFPVLHRPAVLQLYGEYISDPEAVQDKKSIAQLNLVFGIAALSSDSYDLQQLASFEAQWQEALESCLMDSSLATLQCLVLAQIYCLQRSDHARLLKYKGIAVGLSYRLGLHQPQKCFALDTLTSETRKKVFWTLYTLDCFSAAQLGMPKLMKEEDVHCEFPVDTDDEYITENGFLSTLPGEFTKVSSALALFRVSRILAKVLNDNYTSSASHTISFRGMAALVDELDNWQVNLPQHLKLQFAQDRPSTNVTGSRSPILSLTYHYIRSLIYRPAVCAGLGNRASSAVVAIAGSSKSVIQIIQLLEERSLCFSMCMNKHELLVLSAFGLLFQNLDLDPEGRLIKENQRMVSTIADIIERSSPRLASEVRSVSFARGPAPRPEALARPQLSRHNSEGSMLAPLKSFRETSKQLKAIASRFSPSKHNRHESHDPKDQRRATVASIPIHSNHSNQSHTSLNSTRSEPATQARSEPTMSPVAKRSTVPATAIRRPPTAAAARHTPNLDYLSFGPDPVPAYSCYPTTTHASKIEVSSTDWERLLSSLENGQTNIYDGIYGGPPVEALLDAPALSAAAPDATFDWSHGVWGFAAPPEYHQPPPQSVLSFSDESLTSGGAEYDSNYELGSAASSVNNSETYRGILIPELSPCGSSIGLGGLDGNFGL</sequence>
<evidence type="ECO:0000256" key="5">
    <source>
        <dbReference type="ARBA" id="ARBA00023125"/>
    </source>
</evidence>
<evidence type="ECO:0000256" key="6">
    <source>
        <dbReference type="ARBA" id="ARBA00023163"/>
    </source>
</evidence>
<dbReference type="PROSITE" id="PS00463">
    <property type="entry name" value="ZN2_CY6_FUNGAL_1"/>
    <property type="match status" value="1"/>
</dbReference>
<keyword evidence="12" id="KW-1185">Reference proteome</keyword>
<dbReference type="SUPFAM" id="SSF57701">
    <property type="entry name" value="Zn2/Cys6 DNA-binding domain"/>
    <property type="match status" value="1"/>
</dbReference>
<evidence type="ECO:0000256" key="8">
    <source>
        <dbReference type="SAM" id="Coils"/>
    </source>
</evidence>
<feature type="region of interest" description="Disordered" evidence="9">
    <location>
        <begin position="593"/>
        <end position="621"/>
    </location>
</feature>
<feature type="region of interest" description="Disordered" evidence="9">
    <location>
        <begin position="641"/>
        <end position="722"/>
    </location>
</feature>
<name>R7YQB9_CONA1</name>
<dbReference type="HOGENOM" id="CLU_007124_0_0_1"/>
<dbReference type="Proteomes" id="UP000016924">
    <property type="component" value="Unassembled WGS sequence"/>
</dbReference>
<proteinExistence type="predicted"/>
<feature type="domain" description="Zn(2)-C6 fungal-type" evidence="10">
    <location>
        <begin position="25"/>
        <end position="55"/>
    </location>
</feature>
<keyword evidence="7" id="KW-0539">Nucleus</keyword>
<evidence type="ECO:0000256" key="4">
    <source>
        <dbReference type="ARBA" id="ARBA00023015"/>
    </source>
</evidence>
<dbReference type="EMBL" id="JH767566">
    <property type="protein sequence ID" value="EON64090.1"/>
    <property type="molecule type" value="Genomic_DNA"/>
</dbReference>
<evidence type="ECO:0000256" key="3">
    <source>
        <dbReference type="ARBA" id="ARBA00022833"/>
    </source>
</evidence>
<dbReference type="Gene3D" id="4.10.240.10">
    <property type="entry name" value="Zn(2)-C6 fungal-type DNA-binding domain"/>
    <property type="match status" value="1"/>
</dbReference>
<dbReference type="CDD" id="cd00067">
    <property type="entry name" value="GAL4"/>
    <property type="match status" value="1"/>
</dbReference>
<protein>
    <recommendedName>
        <fullName evidence="10">Zn(2)-C6 fungal-type domain-containing protein</fullName>
    </recommendedName>
</protein>
<feature type="compositionally biased region" description="Low complexity" evidence="9">
    <location>
        <begin position="708"/>
        <end position="722"/>
    </location>
</feature>
<comment type="subcellular location">
    <subcellularLocation>
        <location evidence="1">Nucleus</location>
    </subcellularLocation>
</comment>
<keyword evidence="6" id="KW-0804">Transcription</keyword>
<dbReference type="InterPro" id="IPR001138">
    <property type="entry name" value="Zn2Cys6_DnaBD"/>
</dbReference>
<feature type="compositionally biased region" description="Polar residues" evidence="9">
    <location>
        <begin position="669"/>
        <end position="697"/>
    </location>
</feature>
<dbReference type="OMA" id="TNVGFEC"/>
<dbReference type="PANTHER" id="PTHR46910:SF12">
    <property type="entry name" value="REGULATORY PROTEIN CAT8"/>
    <property type="match status" value="1"/>
</dbReference>
<dbReference type="GeneID" id="19900631"/>
<keyword evidence="2" id="KW-0479">Metal-binding</keyword>
<dbReference type="Pfam" id="PF00172">
    <property type="entry name" value="Zn_clus"/>
    <property type="match status" value="1"/>
</dbReference>
<dbReference type="eggNOG" id="ENOG502QTKQ">
    <property type="taxonomic scope" value="Eukaryota"/>
</dbReference>
<dbReference type="CDD" id="cd12148">
    <property type="entry name" value="fungal_TF_MHR"/>
    <property type="match status" value="1"/>
</dbReference>
<reference evidence="12" key="1">
    <citation type="submission" date="2012-06" db="EMBL/GenBank/DDBJ databases">
        <title>The genome sequence of Coniosporium apollinis CBS 100218.</title>
        <authorList>
            <consortium name="The Broad Institute Genome Sequencing Platform"/>
            <person name="Cuomo C."/>
            <person name="Gorbushina A."/>
            <person name="Noack S."/>
            <person name="Walker B."/>
            <person name="Young S.K."/>
            <person name="Zeng Q."/>
            <person name="Gargeya S."/>
            <person name="Fitzgerald M."/>
            <person name="Haas B."/>
            <person name="Abouelleil A."/>
            <person name="Alvarado L."/>
            <person name="Arachchi H.M."/>
            <person name="Berlin A.M."/>
            <person name="Chapman S.B."/>
            <person name="Goldberg J."/>
            <person name="Griggs A."/>
            <person name="Gujja S."/>
            <person name="Hansen M."/>
            <person name="Howarth C."/>
            <person name="Imamovic A."/>
            <person name="Larimer J."/>
            <person name="McCowan C."/>
            <person name="Montmayeur A."/>
            <person name="Murphy C."/>
            <person name="Neiman D."/>
            <person name="Pearson M."/>
            <person name="Priest M."/>
            <person name="Roberts A."/>
            <person name="Saif S."/>
            <person name="Shea T."/>
            <person name="Sisk P."/>
            <person name="Sykes S."/>
            <person name="Wortman J."/>
            <person name="Nusbaum C."/>
            <person name="Birren B."/>
        </authorList>
    </citation>
    <scope>NUCLEOTIDE SEQUENCE [LARGE SCALE GENOMIC DNA]</scope>
    <source>
        <strain evidence="12">CBS 100218</strain>
    </source>
</reference>
<organism evidence="11 12">
    <name type="scientific">Coniosporium apollinis (strain CBS 100218)</name>
    <name type="common">Rock-inhabiting black yeast</name>
    <dbReference type="NCBI Taxonomy" id="1168221"/>
    <lineage>
        <taxon>Eukaryota</taxon>
        <taxon>Fungi</taxon>
        <taxon>Dikarya</taxon>
        <taxon>Ascomycota</taxon>
        <taxon>Pezizomycotina</taxon>
        <taxon>Dothideomycetes</taxon>
        <taxon>Dothideomycetes incertae sedis</taxon>
        <taxon>Coniosporium</taxon>
    </lineage>
</organism>
<feature type="compositionally biased region" description="Basic and acidic residues" evidence="9">
    <location>
        <begin position="652"/>
        <end position="661"/>
    </location>
</feature>
<dbReference type="GO" id="GO:0003677">
    <property type="term" value="F:DNA binding"/>
    <property type="evidence" value="ECO:0007669"/>
    <property type="project" value="UniProtKB-KW"/>
</dbReference>
<evidence type="ECO:0000313" key="12">
    <source>
        <dbReference type="Proteomes" id="UP000016924"/>
    </source>
</evidence>
<dbReference type="FunFam" id="4.10.240.10:FF:000007">
    <property type="entry name" value="C6 transcription factor FacB"/>
    <property type="match status" value="1"/>
</dbReference>
<dbReference type="GO" id="GO:0005634">
    <property type="term" value="C:nucleus"/>
    <property type="evidence" value="ECO:0007669"/>
    <property type="project" value="UniProtKB-SubCell"/>
</dbReference>
<dbReference type="Pfam" id="PF04082">
    <property type="entry name" value="Fungal_trans"/>
    <property type="match status" value="1"/>
</dbReference>
<keyword evidence="5" id="KW-0238">DNA-binding</keyword>
<keyword evidence="8" id="KW-0175">Coiled coil</keyword>
<evidence type="ECO:0000256" key="7">
    <source>
        <dbReference type="ARBA" id="ARBA00023242"/>
    </source>
</evidence>
<evidence type="ECO:0000313" key="11">
    <source>
        <dbReference type="EMBL" id="EON64090.1"/>
    </source>
</evidence>
<dbReference type="PROSITE" id="PS50048">
    <property type="entry name" value="ZN2_CY6_FUNGAL_2"/>
    <property type="match status" value="1"/>
</dbReference>
<keyword evidence="3" id="KW-0862">Zinc</keyword>
<dbReference type="PANTHER" id="PTHR46910">
    <property type="entry name" value="TRANSCRIPTION FACTOR PDR1"/>
    <property type="match status" value="1"/>
</dbReference>
<dbReference type="SMART" id="SM00066">
    <property type="entry name" value="GAL4"/>
    <property type="match status" value="1"/>
</dbReference>
<evidence type="ECO:0000256" key="2">
    <source>
        <dbReference type="ARBA" id="ARBA00022723"/>
    </source>
</evidence>
<dbReference type="RefSeq" id="XP_007779407.1">
    <property type="nucleotide sequence ID" value="XM_007781217.1"/>
</dbReference>
<dbReference type="GO" id="GO:0000981">
    <property type="term" value="F:DNA-binding transcription factor activity, RNA polymerase II-specific"/>
    <property type="evidence" value="ECO:0007669"/>
    <property type="project" value="InterPro"/>
</dbReference>
<evidence type="ECO:0000259" key="10">
    <source>
        <dbReference type="PROSITE" id="PS50048"/>
    </source>
</evidence>
<dbReference type="STRING" id="1168221.R7YQB9"/>
<evidence type="ECO:0000256" key="9">
    <source>
        <dbReference type="SAM" id="MobiDB-lite"/>
    </source>
</evidence>
<dbReference type="CDD" id="cd15485">
    <property type="entry name" value="ZIP_Cat8"/>
    <property type="match status" value="1"/>
</dbReference>
<dbReference type="GO" id="GO:0006351">
    <property type="term" value="P:DNA-templated transcription"/>
    <property type="evidence" value="ECO:0007669"/>
    <property type="project" value="InterPro"/>
</dbReference>
<accession>R7YQB9</accession>